<dbReference type="GO" id="GO:0009113">
    <property type="term" value="P:purine nucleobase biosynthetic process"/>
    <property type="evidence" value="ECO:0007669"/>
    <property type="project" value="UniProtKB-UniRule"/>
</dbReference>
<comment type="caution">
    <text evidence="12">The sequence shown here is derived from an EMBL/GenBank/DDBJ whole genome shotgun (WGS) entry which is preliminary data.</text>
</comment>
<keyword evidence="4 7" id="KW-0808">Transferase</keyword>
<evidence type="ECO:0000256" key="3">
    <source>
        <dbReference type="ARBA" id="ARBA00022676"/>
    </source>
</evidence>
<comment type="pathway">
    <text evidence="1 7 8">Purine metabolism; IMP biosynthesis via de novo pathway; N(1)-(5-phospho-D-ribosyl)glycinamide from 5-phospho-alpha-D-ribose 1-diphosphate: step 1/2.</text>
</comment>
<name>A0A1F6WBA6_9BACT</name>
<dbReference type="EC" id="2.4.2.14" evidence="7"/>
<evidence type="ECO:0000256" key="1">
    <source>
        <dbReference type="ARBA" id="ARBA00005209"/>
    </source>
</evidence>
<dbReference type="Pfam" id="PF00156">
    <property type="entry name" value="Pribosyltran"/>
    <property type="match status" value="1"/>
</dbReference>
<dbReference type="GO" id="GO:0004044">
    <property type="term" value="F:amidophosphoribosyltransferase activity"/>
    <property type="evidence" value="ECO:0007669"/>
    <property type="project" value="UniProtKB-UniRule"/>
</dbReference>
<dbReference type="InterPro" id="IPR017932">
    <property type="entry name" value="GATase_2_dom"/>
</dbReference>
<dbReference type="GO" id="GO:0006189">
    <property type="term" value="P:'de novo' IMP biosynthetic process"/>
    <property type="evidence" value="ECO:0007669"/>
    <property type="project" value="UniProtKB-UniRule"/>
</dbReference>
<dbReference type="EMBL" id="MFUJ01000031">
    <property type="protein sequence ID" value="OGI79046.1"/>
    <property type="molecule type" value="Genomic_DNA"/>
</dbReference>
<dbReference type="InterPro" id="IPR000836">
    <property type="entry name" value="PRTase_dom"/>
</dbReference>
<dbReference type="AlphaFoldDB" id="A0A1F6WBA6"/>
<comment type="function">
    <text evidence="7">Catalyzes the formation of phosphoribosylamine from phosphoribosylpyrophosphate (PRPP) and glutamine.</text>
</comment>
<accession>A0A1F6WBA6</accession>
<evidence type="ECO:0000313" key="12">
    <source>
        <dbReference type="EMBL" id="OGI79046.1"/>
    </source>
</evidence>
<evidence type="ECO:0000256" key="8">
    <source>
        <dbReference type="PIRNR" id="PIRNR000485"/>
    </source>
</evidence>
<dbReference type="Gene3D" id="3.40.50.2020">
    <property type="match status" value="1"/>
</dbReference>
<dbReference type="PIRSF" id="PIRSF000485">
    <property type="entry name" value="Amd_phspho_trans"/>
    <property type="match status" value="1"/>
</dbReference>
<evidence type="ECO:0000256" key="9">
    <source>
        <dbReference type="PIRSR" id="PIRSR000485-1"/>
    </source>
</evidence>
<evidence type="ECO:0000256" key="6">
    <source>
        <dbReference type="ARBA" id="ARBA00022962"/>
    </source>
</evidence>
<evidence type="ECO:0000256" key="7">
    <source>
        <dbReference type="HAMAP-Rule" id="MF_01931"/>
    </source>
</evidence>
<evidence type="ECO:0000313" key="13">
    <source>
        <dbReference type="Proteomes" id="UP000177052"/>
    </source>
</evidence>
<evidence type="ECO:0000259" key="11">
    <source>
        <dbReference type="PROSITE" id="PS51278"/>
    </source>
</evidence>
<evidence type="ECO:0000256" key="5">
    <source>
        <dbReference type="ARBA" id="ARBA00022755"/>
    </source>
</evidence>
<evidence type="ECO:0000256" key="10">
    <source>
        <dbReference type="PIRSR" id="PIRSR000485-2"/>
    </source>
</evidence>
<keyword evidence="5 7" id="KW-0658">Purine biosynthesis</keyword>
<feature type="binding site" evidence="7 10">
    <location>
        <position position="352"/>
    </location>
    <ligand>
        <name>Mg(2+)</name>
        <dbReference type="ChEBI" id="CHEBI:18420"/>
    </ligand>
</feature>
<keyword evidence="6 7" id="KW-0315">Glutamine amidotransferase</keyword>
<dbReference type="SUPFAM" id="SSF56235">
    <property type="entry name" value="N-terminal nucleophile aminohydrolases (Ntn hydrolases)"/>
    <property type="match status" value="1"/>
</dbReference>
<gene>
    <name evidence="7" type="primary">purF</name>
    <name evidence="12" type="ORF">A3F19_03290</name>
</gene>
<keyword evidence="3 7" id="KW-0328">Glycosyltransferase</keyword>
<comment type="cofactor">
    <cofactor evidence="7 10">
        <name>Mg(2+)</name>
        <dbReference type="ChEBI" id="CHEBI:18420"/>
    </cofactor>
    <text evidence="7 10">Binds 1 Mg(2+) ion per subunit.</text>
</comment>
<protein>
    <recommendedName>
        <fullName evidence="7">Amidophosphoribosyltransferase</fullName>
        <shortName evidence="7">ATase</shortName>
        <ecNumber evidence="7">2.4.2.14</ecNumber>
    </recommendedName>
    <alternativeName>
        <fullName evidence="7">Glutamine phosphoribosylpyrophosphate amidotransferase</fullName>
        <shortName evidence="7">GPATase</shortName>
    </alternativeName>
</protein>
<dbReference type="GO" id="GO:0000287">
    <property type="term" value="F:magnesium ion binding"/>
    <property type="evidence" value="ECO:0007669"/>
    <property type="project" value="UniProtKB-UniRule"/>
</dbReference>
<evidence type="ECO:0000256" key="4">
    <source>
        <dbReference type="ARBA" id="ARBA00022679"/>
    </source>
</evidence>
<dbReference type="InterPro" id="IPR029057">
    <property type="entry name" value="PRTase-like"/>
</dbReference>
<reference evidence="12 13" key="1">
    <citation type="journal article" date="2016" name="Nat. Commun.">
        <title>Thousands of microbial genomes shed light on interconnected biogeochemical processes in an aquifer system.</title>
        <authorList>
            <person name="Anantharaman K."/>
            <person name="Brown C.T."/>
            <person name="Hug L.A."/>
            <person name="Sharon I."/>
            <person name="Castelle C.J."/>
            <person name="Probst A.J."/>
            <person name="Thomas B.C."/>
            <person name="Singh A."/>
            <person name="Wilkins M.J."/>
            <person name="Karaoz U."/>
            <person name="Brodie E.L."/>
            <person name="Williams K.H."/>
            <person name="Hubbard S.S."/>
            <person name="Banfield J.F."/>
        </authorList>
    </citation>
    <scope>NUCLEOTIDE SEQUENCE [LARGE SCALE GENOMIC DNA]</scope>
</reference>
<feature type="active site" description="Nucleophile" evidence="7 9">
    <location>
        <position position="8"/>
    </location>
</feature>
<keyword evidence="7 10" id="KW-0479">Metal-binding</keyword>
<dbReference type="InterPro" id="IPR005854">
    <property type="entry name" value="PurF"/>
</dbReference>
<keyword evidence="7 10" id="KW-0460">Magnesium</keyword>
<dbReference type="NCBIfam" id="TIGR01134">
    <property type="entry name" value="purF"/>
    <property type="match status" value="1"/>
</dbReference>
<feature type="domain" description="Glutamine amidotransferase type-2" evidence="11">
    <location>
        <begin position="8"/>
        <end position="227"/>
    </location>
</feature>
<evidence type="ECO:0000256" key="2">
    <source>
        <dbReference type="ARBA" id="ARBA00010138"/>
    </source>
</evidence>
<dbReference type="SUPFAM" id="SSF53271">
    <property type="entry name" value="PRTase-like"/>
    <property type="match status" value="1"/>
</dbReference>
<comment type="caution">
    <text evidence="7">Lacks conserved residue(s) required for the propagation of feature annotation.</text>
</comment>
<dbReference type="InterPro" id="IPR029055">
    <property type="entry name" value="Ntn_hydrolases_N"/>
</dbReference>
<dbReference type="HAMAP" id="MF_01931">
    <property type="entry name" value="PurF"/>
    <property type="match status" value="1"/>
</dbReference>
<comment type="similarity">
    <text evidence="2 7 8">In the C-terminal section; belongs to the purine/pyrimidine phosphoribosyltransferase family.</text>
</comment>
<proteinExistence type="inferred from homology"/>
<dbReference type="Pfam" id="PF13522">
    <property type="entry name" value="GATase_6"/>
    <property type="match status" value="1"/>
</dbReference>
<feature type="binding site" evidence="7 10">
    <location>
        <position position="289"/>
    </location>
    <ligand>
        <name>Mg(2+)</name>
        <dbReference type="ChEBI" id="CHEBI:18420"/>
    </ligand>
</feature>
<sequence>MNELKEKCGIVGIYGKGLPISRLTFFSLFALQHRGQEASGITTNDGQKFRTHRGRGLVSQVYTEKIIKNLTGYIGIGHNRYSTSRGGALNHAQPVVNNNASFALAHNGNLPSVKALQNFLSSKKVLKKNRNDSELITDAIDFYIKSGDTLPKAVKKVFPLITGAFSIVMMNKDTLVAVRDTYEMRPLVLGKIKNGYVVASETCALATISASFLREIKGGEMIVINKKGMKSVQLAKTNPKHDIFEFVYFSRPDSVLAGKLIYEVRKNFGKILAYETKLKVDMIVPVPDTAVPVALGYGEISNIPIEMALVKNRYVHRTFIEPDQESREHSVALKLIPLKKILRGKRIALIDDSIVRGTTSKRLVQALFRAGAKEVHFLVSSPPVRFPDFYGIDTPKQKELIASNKTVEEIRKFLGATSLSYLSLSGLIKSIGLPKDHLSTSLFTGIYPIDLKERTSEVNHDVPTK</sequence>
<organism evidence="12 13">
    <name type="scientific">Candidatus Nomurabacteria bacterium RIFCSPHIGHO2_12_FULL_37_29</name>
    <dbReference type="NCBI Taxonomy" id="1801759"/>
    <lineage>
        <taxon>Bacteria</taxon>
        <taxon>Candidatus Nomuraibacteriota</taxon>
    </lineage>
</organism>
<dbReference type="Proteomes" id="UP000177052">
    <property type="component" value="Unassembled WGS sequence"/>
</dbReference>
<dbReference type="UniPathway" id="UPA00074">
    <property type="reaction ID" value="UER00124"/>
</dbReference>
<dbReference type="Gene3D" id="3.60.20.10">
    <property type="entry name" value="Glutamine Phosphoribosylpyrophosphate, subunit 1, domain 1"/>
    <property type="match status" value="1"/>
</dbReference>
<feature type="binding site" evidence="7 10">
    <location>
        <position position="351"/>
    </location>
    <ligand>
        <name>Mg(2+)</name>
        <dbReference type="ChEBI" id="CHEBI:18420"/>
    </ligand>
</feature>
<dbReference type="PROSITE" id="PS51278">
    <property type="entry name" value="GATASE_TYPE_2"/>
    <property type="match status" value="1"/>
</dbReference>
<dbReference type="CDD" id="cd06223">
    <property type="entry name" value="PRTases_typeI"/>
    <property type="match status" value="1"/>
</dbReference>
<comment type="catalytic activity">
    <reaction evidence="7 8">
        <text>5-phospho-beta-D-ribosylamine + L-glutamate + diphosphate = 5-phospho-alpha-D-ribose 1-diphosphate + L-glutamine + H2O</text>
        <dbReference type="Rhea" id="RHEA:14905"/>
        <dbReference type="ChEBI" id="CHEBI:15377"/>
        <dbReference type="ChEBI" id="CHEBI:29985"/>
        <dbReference type="ChEBI" id="CHEBI:33019"/>
        <dbReference type="ChEBI" id="CHEBI:58017"/>
        <dbReference type="ChEBI" id="CHEBI:58359"/>
        <dbReference type="ChEBI" id="CHEBI:58681"/>
        <dbReference type="EC" id="2.4.2.14"/>
    </reaction>
</comment>
<dbReference type="PANTHER" id="PTHR11907">
    <property type="entry name" value="AMIDOPHOSPHORIBOSYLTRANSFERASE"/>
    <property type="match status" value="1"/>
</dbReference>